<keyword evidence="5" id="KW-0804">Transcription</keyword>
<dbReference type="InterPro" id="IPR051089">
    <property type="entry name" value="prtT"/>
</dbReference>
<evidence type="ECO:0000256" key="4">
    <source>
        <dbReference type="ARBA" id="ARBA00023125"/>
    </source>
</evidence>
<accession>A0A316U8T0</accession>
<evidence type="ECO:0000256" key="6">
    <source>
        <dbReference type="ARBA" id="ARBA00023242"/>
    </source>
</evidence>
<feature type="region of interest" description="Disordered" evidence="7">
    <location>
        <begin position="1"/>
        <end position="30"/>
    </location>
</feature>
<dbReference type="CDD" id="cd00067">
    <property type="entry name" value="GAL4"/>
    <property type="match status" value="1"/>
</dbReference>
<dbReference type="CDD" id="cd12148">
    <property type="entry name" value="fungal_TF_MHR"/>
    <property type="match status" value="1"/>
</dbReference>
<evidence type="ECO:0000313" key="10">
    <source>
        <dbReference type="Proteomes" id="UP000245942"/>
    </source>
</evidence>
<dbReference type="GO" id="GO:0005634">
    <property type="term" value="C:nucleus"/>
    <property type="evidence" value="ECO:0007669"/>
    <property type="project" value="UniProtKB-SubCell"/>
</dbReference>
<dbReference type="STRING" id="1684307.A0A316U8T0"/>
<gene>
    <name evidence="9" type="ORF">BCV69DRAFT_174870</name>
</gene>
<evidence type="ECO:0000256" key="2">
    <source>
        <dbReference type="ARBA" id="ARBA00022723"/>
    </source>
</evidence>
<dbReference type="PROSITE" id="PS50048">
    <property type="entry name" value="ZN2_CY6_FUNGAL_2"/>
    <property type="match status" value="1"/>
</dbReference>
<evidence type="ECO:0000256" key="7">
    <source>
        <dbReference type="SAM" id="MobiDB-lite"/>
    </source>
</evidence>
<dbReference type="EMBL" id="KZ819325">
    <property type="protein sequence ID" value="PWN21589.1"/>
    <property type="molecule type" value="Genomic_DNA"/>
</dbReference>
<feature type="compositionally biased region" description="Polar residues" evidence="7">
    <location>
        <begin position="859"/>
        <end position="868"/>
    </location>
</feature>
<dbReference type="GO" id="GO:0006351">
    <property type="term" value="P:DNA-templated transcription"/>
    <property type="evidence" value="ECO:0007669"/>
    <property type="project" value="InterPro"/>
</dbReference>
<feature type="compositionally biased region" description="Basic and acidic residues" evidence="7">
    <location>
        <begin position="21"/>
        <end position="30"/>
    </location>
</feature>
<dbReference type="PANTHER" id="PTHR31845">
    <property type="entry name" value="FINGER DOMAIN PROTEIN, PUTATIVE-RELATED"/>
    <property type="match status" value="1"/>
</dbReference>
<dbReference type="PANTHER" id="PTHR31845:SF19">
    <property type="entry name" value="TRANSCRIPTION FACTOR DOMAIN-CONTAINING PROTEIN"/>
    <property type="match status" value="1"/>
</dbReference>
<dbReference type="InterPro" id="IPR007219">
    <property type="entry name" value="XnlR_reg_dom"/>
</dbReference>
<dbReference type="OrthoDB" id="3163292at2759"/>
<dbReference type="PROSITE" id="PS00463">
    <property type="entry name" value="ZN2_CY6_FUNGAL_1"/>
    <property type="match status" value="1"/>
</dbReference>
<keyword evidence="6" id="KW-0539">Nucleus</keyword>
<name>A0A316U8T0_9BASI</name>
<evidence type="ECO:0000259" key="8">
    <source>
        <dbReference type="PROSITE" id="PS50048"/>
    </source>
</evidence>
<dbReference type="Pfam" id="PF04082">
    <property type="entry name" value="Fungal_trans"/>
    <property type="match status" value="1"/>
</dbReference>
<dbReference type="RefSeq" id="XP_025348749.1">
    <property type="nucleotide sequence ID" value="XM_025489529.1"/>
</dbReference>
<keyword evidence="2" id="KW-0479">Metal-binding</keyword>
<evidence type="ECO:0000256" key="3">
    <source>
        <dbReference type="ARBA" id="ARBA00023015"/>
    </source>
</evidence>
<proteinExistence type="predicted"/>
<evidence type="ECO:0000256" key="1">
    <source>
        <dbReference type="ARBA" id="ARBA00004123"/>
    </source>
</evidence>
<feature type="region of interest" description="Disordered" evidence="7">
    <location>
        <begin position="843"/>
        <end position="892"/>
    </location>
</feature>
<sequence>MSHQPDSRESSLAVPSPPAAAKDEKEKEKKVSCLGCREAKVKCTIDSGEERCKRCSKYEMDCRFEGHKRGRRKGKIKHQQITRRFELIARALEELRGLTSSLQDPAAMALVASLRYQLISSTCVSEEARIILNSSNSPAAQDHGQSKPKKRERNTLDDDGLSSSDEEEEPSEQPAQVDPRLSAIQPTSAAFSIMDTRADNRSLAVTPRPPPGAYSRESGLEQHRGSSASRAITAQGGRRAMIQRARGADTASNAHASKSASLLAEIEDFESVAIVPQAVQTLSNPLKLLAHASDAVDFASRSSAAAESSRHASGSKEDRNRFVLAHARAPVEDDELVPQHRRLNQTMDQREAAAWAHFVSTQKTKGKDTRNANQGRGSREAQEDHVEWSSYFSRGAFHPRYDAGGGRDPIERGLVTLNQAETLLSFFYDNFGTFIHCFDPNLSTLSYLRKHSAFSVCVIAYVAADFHPDLQYAEIARTLEDEVDQMLPAIMSGVYKSVEAAQACLLLAMYQRMSDSAVDDQTWALLGTAIRIATELGCNLACFSFSAPVGDPAIEKHHRQLKNTERLWLSLWIHERTLEFQTGQKLFLAEDPIIAACGTWHQRPYAVTHQDEALVAFVDLRRIMDRHASTFHTQILRALTSPEGGGPHSKRRDTGHSEQLMLLVDLFRANVHVDFKRWEESWLASSSDGAVSKNPLMSTGILHLHFATLVILSLPLRSASERPTQDFDALRRDCYGAAIGFLSAFVDRAERGLLPCITNALAVSAVYCSIFALKLAVLSSEIAPFINRERVAKLAKGLARELQKAGSYPAHRSKRSVPARFAEYLFGYLSRWEAIRSPQIVGGATPSAGTAGTTGGPTLQPQLHSLTHFTPLPEATMAPTPNGSASGRVGVDFDGTAFDLPTGMPYGPASQQLQHQQMLFSQNQGQGQGSQQQQDHAASPWSTTPSTSTSHMPGSGGGMDAQHNSHGDSTSSLDDFWKSMGGPGWDSMSE</sequence>
<reference evidence="9 10" key="1">
    <citation type="journal article" date="2018" name="Mol. Biol. Evol.">
        <title>Broad Genomic Sampling Reveals a Smut Pathogenic Ancestry of the Fungal Clade Ustilaginomycotina.</title>
        <authorList>
            <person name="Kijpornyongpan T."/>
            <person name="Mondo S.J."/>
            <person name="Barry K."/>
            <person name="Sandor L."/>
            <person name="Lee J."/>
            <person name="Lipzen A."/>
            <person name="Pangilinan J."/>
            <person name="LaButti K."/>
            <person name="Hainaut M."/>
            <person name="Henrissat B."/>
            <person name="Grigoriev I.V."/>
            <person name="Spatafora J.W."/>
            <person name="Aime M.C."/>
        </authorList>
    </citation>
    <scope>NUCLEOTIDE SEQUENCE [LARGE SCALE GENOMIC DNA]</scope>
    <source>
        <strain evidence="9 10">MCA 4718</strain>
    </source>
</reference>
<evidence type="ECO:0000256" key="5">
    <source>
        <dbReference type="ARBA" id="ARBA00023163"/>
    </source>
</evidence>
<feature type="compositionally biased region" description="Low complexity" evidence="7">
    <location>
        <begin position="921"/>
        <end position="953"/>
    </location>
</feature>
<dbReference type="AlphaFoldDB" id="A0A316U8T0"/>
<organism evidence="9 10">
    <name type="scientific">Pseudomicrostroma glucosiphilum</name>
    <dbReference type="NCBI Taxonomy" id="1684307"/>
    <lineage>
        <taxon>Eukaryota</taxon>
        <taxon>Fungi</taxon>
        <taxon>Dikarya</taxon>
        <taxon>Basidiomycota</taxon>
        <taxon>Ustilaginomycotina</taxon>
        <taxon>Exobasidiomycetes</taxon>
        <taxon>Microstromatales</taxon>
        <taxon>Microstromatales incertae sedis</taxon>
        <taxon>Pseudomicrostroma</taxon>
    </lineage>
</organism>
<comment type="subcellular location">
    <subcellularLocation>
        <location evidence="1">Nucleus</location>
    </subcellularLocation>
</comment>
<feature type="domain" description="Zn(2)-C6 fungal-type" evidence="8">
    <location>
        <begin position="32"/>
        <end position="64"/>
    </location>
</feature>
<dbReference type="GO" id="GO:0000981">
    <property type="term" value="F:DNA-binding transcription factor activity, RNA polymerase II-specific"/>
    <property type="evidence" value="ECO:0007669"/>
    <property type="project" value="InterPro"/>
</dbReference>
<dbReference type="Gene3D" id="4.10.240.10">
    <property type="entry name" value="Zn(2)-C6 fungal-type DNA-binding domain"/>
    <property type="match status" value="1"/>
</dbReference>
<dbReference type="GO" id="GO:0000976">
    <property type="term" value="F:transcription cis-regulatory region binding"/>
    <property type="evidence" value="ECO:0007669"/>
    <property type="project" value="TreeGrafter"/>
</dbReference>
<dbReference type="InterPro" id="IPR001138">
    <property type="entry name" value="Zn2Cys6_DnaBD"/>
</dbReference>
<feature type="region of interest" description="Disordered" evidence="7">
    <location>
        <begin position="921"/>
        <end position="990"/>
    </location>
</feature>
<dbReference type="GO" id="GO:0008270">
    <property type="term" value="F:zinc ion binding"/>
    <property type="evidence" value="ECO:0007669"/>
    <property type="project" value="InterPro"/>
</dbReference>
<feature type="region of interest" description="Disordered" evidence="7">
    <location>
        <begin position="363"/>
        <end position="384"/>
    </location>
</feature>
<feature type="compositionally biased region" description="Acidic residues" evidence="7">
    <location>
        <begin position="157"/>
        <end position="171"/>
    </location>
</feature>
<feature type="compositionally biased region" description="Polar residues" evidence="7">
    <location>
        <begin position="962"/>
        <end position="973"/>
    </location>
</feature>
<keyword evidence="4" id="KW-0238">DNA-binding</keyword>
<feature type="region of interest" description="Disordered" evidence="7">
    <location>
        <begin position="135"/>
        <end position="183"/>
    </location>
</feature>
<keyword evidence="10" id="KW-1185">Reference proteome</keyword>
<dbReference type="InterPro" id="IPR036864">
    <property type="entry name" value="Zn2-C6_fun-type_DNA-bd_sf"/>
</dbReference>
<evidence type="ECO:0000313" key="9">
    <source>
        <dbReference type="EMBL" id="PWN21589.1"/>
    </source>
</evidence>
<dbReference type="SUPFAM" id="SSF57701">
    <property type="entry name" value="Zn2/Cys6 DNA-binding domain"/>
    <property type="match status" value="1"/>
</dbReference>
<dbReference type="GeneID" id="37011263"/>
<dbReference type="Proteomes" id="UP000245942">
    <property type="component" value="Unassembled WGS sequence"/>
</dbReference>
<protein>
    <recommendedName>
        <fullName evidence="8">Zn(2)-C6 fungal-type domain-containing protein</fullName>
    </recommendedName>
</protein>
<feature type="region of interest" description="Disordered" evidence="7">
    <location>
        <begin position="197"/>
        <end position="254"/>
    </location>
</feature>
<keyword evidence="3" id="KW-0805">Transcription regulation</keyword>